<reference evidence="10" key="1">
    <citation type="submission" date="2021-02" db="EMBL/GenBank/DDBJ databases">
        <authorList>
            <person name="Nowell W R."/>
        </authorList>
    </citation>
    <scope>NUCLEOTIDE SEQUENCE</scope>
</reference>
<dbReference type="PANTHER" id="PTHR11893">
    <property type="entry name" value="INNEXIN"/>
    <property type="match status" value="1"/>
</dbReference>
<keyword evidence="7 9" id="KW-0472">Membrane</keyword>
<keyword evidence="2 9" id="KW-0813">Transport</keyword>
<keyword evidence="8 9" id="KW-0407">Ion channel</keyword>
<keyword evidence="5 9" id="KW-1133">Transmembrane helix</keyword>
<evidence type="ECO:0000313" key="12">
    <source>
        <dbReference type="Proteomes" id="UP000663829"/>
    </source>
</evidence>
<dbReference type="EMBL" id="CAJOBC010092666">
    <property type="protein sequence ID" value="CAF4411010.1"/>
    <property type="molecule type" value="Genomic_DNA"/>
</dbReference>
<name>A0A815X000_9BILA</name>
<dbReference type="AlphaFoldDB" id="A0A815X000"/>
<dbReference type="GO" id="GO:0005886">
    <property type="term" value="C:plasma membrane"/>
    <property type="evidence" value="ECO:0007669"/>
    <property type="project" value="UniProtKB-SubCell"/>
</dbReference>
<sequence>MYCQYLRILIPAFFSDNFEEYTNNVCWVRNTYYVEPNSQIPDSNQIRHESSILYYQWIPFISLTQVFFCFLPYVL</sequence>
<keyword evidence="4 9" id="KW-0812">Transmembrane</keyword>
<dbReference type="PANTHER" id="PTHR11893:SF36">
    <property type="entry name" value="INNEXIN-5"/>
    <property type="match status" value="1"/>
</dbReference>
<gene>
    <name evidence="9" type="primary">inx</name>
    <name evidence="10" type="ORF">GPM918_LOCUS39151</name>
    <name evidence="11" type="ORF">SRO942_LOCUS40006</name>
</gene>
<evidence type="ECO:0000256" key="9">
    <source>
        <dbReference type="RuleBase" id="RU010713"/>
    </source>
</evidence>
<dbReference type="GO" id="GO:0034220">
    <property type="term" value="P:monoatomic ion transmembrane transport"/>
    <property type="evidence" value="ECO:0007669"/>
    <property type="project" value="UniProtKB-KW"/>
</dbReference>
<evidence type="ECO:0000313" key="11">
    <source>
        <dbReference type="EMBL" id="CAF4411010.1"/>
    </source>
</evidence>
<comment type="subcellular location">
    <subcellularLocation>
        <location evidence="1 9">Cell membrane</location>
        <topology evidence="1 9">Multi-pass membrane protein</topology>
    </subcellularLocation>
</comment>
<evidence type="ECO:0000256" key="2">
    <source>
        <dbReference type="ARBA" id="ARBA00022448"/>
    </source>
</evidence>
<proteinExistence type="inferred from homology"/>
<keyword evidence="12" id="KW-1185">Reference proteome</keyword>
<evidence type="ECO:0000313" key="10">
    <source>
        <dbReference type="EMBL" id="CAF1550059.1"/>
    </source>
</evidence>
<accession>A0A815X000</accession>
<dbReference type="PROSITE" id="PS51013">
    <property type="entry name" value="PANNEXIN"/>
    <property type="match status" value="1"/>
</dbReference>
<dbReference type="Pfam" id="PF00876">
    <property type="entry name" value="Innexin"/>
    <property type="match status" value="1"/>
</dbReference>
<protein>
    <recommendedName>
        <fullName evidence="9">Innexin</fullName>
    </recommendedName>
</protein>
<comment type="similarity">
    <text evidence="9">Belongs to the pannexin family.</text>
</comment>
<evidence type="ECO:0000256" key="5">
    <source>
        <dbReference type="ARBA" id="ARBA00022989"/>
    </source>
</evidence>
<dbReference type="Proteomes" id="UP000681722">
    <property type="component" value="Unassembled WGS sequence"/>
</dbReference>
<dbReference type="EMBL" id="CAJNOQ010026991">
    <property type="protein sequence ID" value="CAF1550059.1"/>
    <property type="molecule type" value="Genomic_DNA"/>
</dbReference>
<evidence type="ECO:0000256" key="7">
    <source>
        <dbReference type="ARBA" id="ARBA00023136"/>
    </source>
</evidence>
<keyword evidence="6 9" id="KW-0406">Ion transport</keyword>
<comment type="caution">
    <text evidence="10">The sequence shown here is derived from an EMBL/GenBank/DDBJ whole genome shotgun (WGS) entry which is preliminary data.</text>
</comment>
<evidence type="ECO:0000256" key="1">
    <source>
        <dbReference type="ARBA" id="ARBA00004651"/>
    </source>
</evidence>
<evidence type="ECO:0000256" key="4">
    <source>
        <dbReference type="ARBA" id="ARBA00022692"/>
    </source>
</evidence>
<dbReference type="Proteomes" id="UP000663829">
    <property type="component" value="Unassembled WGS sequence"/>
</dbReference>
<feature type="transmembrane region" description="Helical" evidence="9">
    <location>
        <begin position="52"/>
        <end position="74"/>
    </location>
</feature>
<dbReference type="OrthoDB" id="5867527at2759"/>
<comment type="function">
    <text evidence="9">Structural component of the gap junctions.</text>
</comment>
<comment type="caution">
    <text evidence="9">Lacks conserved residue(s) required for the propagation of feature annotation.</text>
</comment>
<dbReference type="PRINTS" id="PR01262">
    <property type="entry name" value="INNEXIN"/>
</dbReference>
<evidence type="ECO:0000256" key="6">
    <source>
        <dbReference type="ARBA" id="ARBA00023065"/>
    </source>
</evidence>
<evidence type="ECO:0000256" key="3">
    <source>
        <dbReference type="ARBA" id="ARBA00022475"/>
    </source>
</evidence>
<dbReference type="InterPro" id="IPR000990">
    <property type="entry name" value="Innexin"/>
</dbReference>
<dbReference type="GO" id="GO:0005921">
    <property type="term" value="C:gap junction"/>
    <property type="evidence" value="ECO:0007669"/>
    <property type="project" value="UniProtKB-UniRule"/>
</dbReference>
<keyword evidence="3" id="KW-1003">Cell membrane</keyword>
<evidence type="ECO:0000256" key="8">
    <source>
        <dbReference type="ARBA" id="ARBA00023303"/>
    </source>
</evidence>
<organism evidence="10 12">
    <name type="scientific">Didymodactylos carnosus</name>
    <dbReference type="NCBI Taxonomy" id="1234261"/>
    <lineage>
        <taxon>Eukaryota</taxon>
        <taxon>Metazoa</taxon>
        <taxon>Spiralia</taxon>
        <taxon>Gnathifera</taxon>
        <taxon>Rotifera</taxon>
        <taxon>Eurotatoria</taxon>
        <taxon>Bdelloidea</taxon>
        <taxon>Philodinida</taxon>
        <taxon>Philodinidae</taxon>
        <taxon>Didymodactylos</taxon>
    </lineage>
</organism>